<feature type="signal peptide" evidence="1">
    <location>
        <begin position="1"/>
        <end position="22"/>
    </location>
</feature>
<comment type="caution">
    <text evidence="2">The sequence shown here is derived from an EMBL/GenBank/DDBJ whole genome shotgun (WGS) entry which is preliminary data.</text>
</comment>
<evidence type="ECO:0008006" key="4">
    <source>
        <dbReference type="Google" id="ProtNLM"/>
    </source>
</evidence>
<dbReference type="OrthoDB" id="2289191at2"/>
<dbReference type="GeneID" id="71566918"/>
<dbReference type="Proteomes" id="UP000321893">
    <property type="component" value="Unassembled WGS sequence"/>
</dbReference>
<protein>
    <recommendedName>
        <fullName evidence="4">Lipocalin-like domain-containing protein</fullName>
    </recommendedName>
</protein>
<keyword evidence="1" id="KW-0732">Signal</keyword>
<proteinExistence type="predicted"/>
<reference evidence="2" key="1">
    <citation type="submission" date="2019-07" db="EMBL/GenBank/DDBJ databases">
        <title>Whole genome shotgun sequence of Lactobacillus kefiri NBRC 15888.</title>
        <authorList>
            <person name="Hosoyama A."/>
            <person name="Uohara A."/>
            <person name="Ohji S."/>
            <person name="Ichikawa N."/>
        </authorList>
    </citation>
    <scope>NUCLEOTIDE SEQUENCE [LARGE SCALE GENOMIC DNA]</scope>
    <source>
        <strain evidence="2">NBRC 15888</strain>
    </source>
</reference>
<dbReference type="RefSeq" id="WP_056982798.1">
    <property type="nucleotide sequence ID" value="NZ_BJVK01000039.1"/>
</dbReference>
<gene>
    <name evidence="2" type="ORF">LKE01_20420</name>
</gene>
<keyword evidence="3" id="KW-1185">Reference proteome</keyword>
<organism evidence="2 3">
    <name type="scientific">Lentilactobacillus kefiri</name>
    <name type="common">Lactobacillus kefiri</name>
    <dbReference type="NCBI Taxonomy" id="33962"/>
    <lineage>
        <taxon>Bacteria</taxon>
        <taxon>Bacillati</taxon>
        <taxon>Bacillota</taxon>
        <taxon>Bacilli</taxon>
        <taxon>Lactobacillales</taxon>
        <taxon>Lactobacillaceae</taxon>
        <taxon>Lentilactobacillus</taxon>
    </lineage>
</organism>
<evidence type="ECO:0000256" key="1">
    <source>
        <dbReference type="SAM" id="SignalP"/>
    </source>
</evidence>
<dbReference type="EMBL" id="BJVK01000039">
    <property type="protein sequence ID" value="GEL29222.1"/>
    <property type="molecule type" value="Genomic_DNA"/>
</dbReference>
<evidence type="ECO:0000313" key="2">
    <source>
        <dbReference type="EMBL" id="GEL29222.1"/>
    </source>
</evidence>
<name>A0A511DWL0_LENKE</name>
<sequence>MGKHKWLVVLLISFGFCVGALSSTNVSASKQLSSVPKSLRGTWRQYSSDGSDYFGKIHFTAKTTYYYQKSHGKYHKISYKFATRSPNTTDKTPIHNENYYYGHGKYSFWWQLSTYTYATMHPDYYRLTNRNIFGHKRHVLLEYYGVGWHGSPSVMIKVKR</sequence>
<evidence type="ECO:0000313" key="3">
    <source>
        <dbReference type="Proteomes" id="UP000321893"/>
    </source>
</evidence>
<feature type="chain" id="PRO_5039083150" description="Lipocalin-like domain-containing protein" evidence="1">
    <location>
        <begin position="23"/>
        <end position="160"/>
    </location>
</feature>
<dbReference type="AlphaFoldDB" id="A0A511DWL0"/>
<accession>A0A511DWL0</accession>